<feature type="transmembrane region" description="Helical" evidence="10">
    <location>
        <begin position="436"/>
        <end position="459"/>
    </location>
</feature>
<comment type="similarity">
    <text evidence="2 9">Belongs to the membrane-bound acyltransferase family.</text>
</comment>
<dbReference type="InterPro" id="IPR028362">
    <property type="entry name" value="AlgI"/>
</dbReference>
<dbReference type="EMBL" id="JACHIF010000010">
    <property type="protein sequence ID" value="MBB5039874.1"/>
    <property type="molecule type" value="Genomic_DNA"/>
</dbReference>
<keyword evidence="3 9" id="KW-1003">Cell membrane</keyword>
<feature type="transmembrane region" description="Helical" evidence="10">
    <location>
        <begin position="323"/>
        <end position="344"/>
    </location>
</feature>
<evidence type="ECO:0000256" key="4">
    <source>
        <dbReference type="ARBA" id="ARBA00022679"/>
    </source>
</evidence>
<dbReference type="InterPro" id="IPR004299">
    <property type="entry name" value="MBOAT_fam"/>
</dbReference>
<dbReference type="AlphaFoldDB" id="A0A7W8DRH2"/>
<evidence type="ECO:0000256" key="8">
    <source>
        <dbReference type="ARBA" id="ARBA00023315"/>
    </source>
</evidence>
<dbReference type="GO" id="GO:0016746">
    <property type="term" value="F:acyltransferase activity"/>
    <property type="evidence" value="ECO:0007669"/>
    <property type="project" value="UniProtKB-KW"/>
</dbReference>
<feature type="transmembrane region" description="Helical" evidence="10">
    <location>
        <begin position="226"/>
        <end position="243"/>
    </location>
</feature>
<feature type="transmembrane region" description="Helical" evidence="10">
    <location>
        <begin position="36"/>
        <end position="56"/>
    </location>
</feature>
<evidence type="ECO:0000313" key="11">
    <source>
        <dbReference type="EMBL" id="MBB5039874.1"/>
    </source>
</evidence>
<evidence type="ECO:0000256" key="6">
    <source>
        <dbReference type="ARBA" id="ARBA00022989"/>
    </source>
</evidence>
<feature type="transmembrane region" description="Helical" evidence="10">
    <location>
        <begin position="76"/>
        <end position="95"/>
    </location>
</feature>
<evidence type="ECO:0000256" key="5">
    <source>
        <dbReference type="ARBA" id="ARBA00022692"/>
    </source>
</evidence>
<keyword evidence="7 9" id="KW-0472">Membrane</keyword>
<comment type="caution">
    <text evidence="11">The sequence shown here is derived from an EMBL/GenBank/DDBJ whole genome shotgun (WGS) entry which is preliminary data.</text>
</comment>
<evidence type="ECO:0000256" key="1">
    <source>
        <dbReference type="ARBA" id="ARBA00004651"/>
    </source>
</evidence>
<dbReference type="Pfam" id="PF03062">
    <property type="entry name" value="MBOAT"/>
    <property type="match status" value="1"/>
</dbReference>
<sequence length="472" mass="54620">MWFNSFGFWLFFGLVALIYSRLRLVGQNVWLLSVSYFFYGCFDWRFLGLIFFCTVLNYHAGLKIAAAEDARQRKFWLGWSLVISLSILAVFKYLGFFTHELSVLLQTMGMVETPWILQIMLPAGISFFTFHALSYTIDVYRRDTPASRNFVEFALFISFFPQLVAGPINRSTLLLPQMGKERPACDEKRFREGLYLVLTGLFLKVVLADNMAWLAGHVFTARPQDLTGAEVLLGVYAFAFQIYGDFAGYSSIACGTACWLGFDLVTNFRRPYFALSPQDFWQRWHISLSTWLRDYLYIPLGGNRDGAWRTYRNLLVTMLLGGLWHGAAWTFVVWGGIHGLWLAMHRAFSRSGKGSGASSPRWQKTVKWLVTFHLVCLTWLVFRAESFEQAWALFLRLGAGWTLTPYAQTTASLIAFFIFPWLAFEAWLESRKDDLALLKVAWFWRAVLYLYLVLMMLFFPPPVPAEFIYFHF</sequence>
<keyword evidence="12" id="KW-1185">Reference proteome</keyword>
<gene>
    <name evidence="11" type="ORF">HNQ64_004152</name>
</gene>
<protein>
    <submittedName>
        <fullName evidence="11">D-alanyl-lipoteichoic acid acyltransferase DltB (MBOAT superfamily)</fullName>
    </submittedName>
</protein>
<organism evidence="11 12">
    <name type="scientific">Prosthecobacter dejongeii</name>
    <dbReference type="NCBI Taxonomy" id="48465"/>
    <lineage>
        <taxon>Bacteria</taxon>
        <taxon>Pseudomonadati</taxon>
        <taxon>Verrucomicrobiota</taxon>
        <taxon>Verrucomicrobiia</taxon>
        <taxon>Verrucomicrobiales</taxon>
        <taxon>Verrucomicrobiaceae</taxon>
        <taxon>Prosthecobacter</taxon>
    </lineage>
</organism>
<proteinExistence type="inferred from homology"/>
<comment type="subcellular location">
    <subcellularLocation>
        <location evidence="1">Cell membrane</location>
        <topology evidence="1">Multi-pass membrane protein</topology>
    </subcellularLocation>
</comment>
<evidence type="ECO:0000313" key="12">
    <source>
        <dbReference type="Proteomes" id="UP000534294"/>
    </source>
</evidence>
<evidence type="ECO:0000256" key="7">
    <source>
        <dbReference type="ARBA" id="ARBA00023136"/>
    </source>
</evidence>
<reference evidence="11 12" key="1">
    <citation type="submission" date="2020-08" db="EMBL/GenBank/DDBJ databases">
        <title>Genomic Encyclopedia of Type Strains, Phase IV (KMG-IV): sequencing the most valuable type-strain genomes for metagenomic binning, comparative biology and taxonomic classification.</title>
        <authorList>
            <person name="Goeker M."/>
        </authorList>
    </citation>
    <scope>NUCLEOTIDE SEQUENCE [LARGE SCALE GENOMIC DNA]</scope>
    <source>
        <strain evidence="11 12">DSM 12251</strain>
    </source>
</reference>
<accession>A0A7W8DRH2</accession>
<dbReference type="PIRSF" id="PIRSF016636">
    <property type="entry name" value="AlgI_DltB"/>
    <property type="match status" value="1"/>
</dbReference>
<keyword evidence="8 9" id="KW-0012">Acyltransferase</keyword>
<dbReference type="InterPro" id="IPR024194">
    <property type="entry name" value="Ac/AlaTfrase_AlgI/DltB"/>
</dbReference>
<keyword evidence="6 10" id="KW-1133">Transmembrane helix</keyword>
<evidence type="ECO:0000256" key="2">
    <source>
        <dbReference type="ARBA" id="ARBA00010323"/>
    </source>
</evidence>
<dbReference type="GO" id="GO:0042121">
    <property type="term" value="P:alginic acid biosynthetic process"/>
    <property type="evidence" value="ECO:0007669"/>
    <property type="project" value="InterPro"/>
</dbReference>
<name>A0A7W8DRH2_9BACT</name>
<keyword evidence="5 10" id="KW-0812">Transmembrane</keyword>
<dbReference type="GO" id="GO:0005886">
    <property type="term" value="C:plasma membrane"/>
    <property type="evidence" value="ECO:0007669"/>
    <property type="project" value="UniProtKB-SubCell"/>
</dbReference>
<feature type="transmembrane region" description="Helical" evidence="10">
    <location>
        <begin position="402"/>
        <end position="424"/>
    </location>
</feature>
<evidence type="ECO:0000256" key="10">
    <source>
        <dbReference type="SAM" id="Phobius"/>
    </source>
</evidence>
<feature type="transmembrane region" description="Helical" evidence="10">
    <location>
        <begin position="193"/>
        <end position="214"/>
    </location>
</feature>
<dbReference type="PANTHER" id="PTHR13285">
    <property type="entry name" value="ACYLTRANSFERASE"/>
    <property type="match status" value="1"/>
</dbReference>
<dbReference type="InterPro" id="IPR051085">
    <property type="entry name" value="MB_O-acyltransferase"/>
</dbReference>
<dbReference type="Proteomes" id="UP000534294">
    <property type="component" value="Unassembled WGS sequence"/>
</dbReference>
<evidence type="ECO:0000256" key="3">
    <source>
        <dbReference type="ARBA" id="ARBA00022475"/>
    </source>
</evidence>
<feature type="transmembrane region" description="Helical" evidence="10">
    <location>
        <begin position="115"/>
        <end position="137"/>
    </location>
</feature>
<dbReference type="PANTHER" id="PTHR13285:SF23">
    <property type="entry name" value="TEICHOIC ACID D-ALANYLTRANSFERASE"/>
    <property type="match status" value="1"/>
</dbReference>
<evidence type="ECO:0000256" key="9">
    <source>
        <dbReference type="PIRNR" id="PIRNR016636"/>
    </source>
</evidence>
<keyword evidence="4 9" id="KW-0808">Transferase</keyword>
<dbReference type="PIRSF" id="PIRSF500217">
    <property type="entry name" value="AlgI"/>
    <property type="match status" value="1"/>
</dbReference>
<dbReference type="RefSeq" id="WP_184212048.1">
    <property type="nucleotide sequence ID" value="NZ_JACHIF010000010.1"/>
</dbReference>